<dbReference type="EMBL" id="SBIW01000028">
    <property type="protein sequence ID" value="RWY47232.1"/>
    <property type="molecule type" value="Genomic_DNA"/>
</dbReference>
<keyword evidence="3" id="KW-1185">Reference proteome</keyword>
<name>A0A3S3W335_9SPHI</name>
<gene>
    <name evidence="2" type="ORF">EPL05_22365</name>
</gene>
<organism evidence="2 3">
    <name type="scientific">Mucilaginibacter gilvus</name>
    <dbReference type="NCBI Taxonomy" id="2305909"/>
    <lineage>
        <taxon>Bacteria</taxon>
        <taxon>Pseudomonadati</taxon>
        <taxon>Bacteroidota</taxon>
        <taxon>Sphingobacteriia</taxon>
        <taxon>Sphingobacteriales</taxon>
        <taxon>Sphingobacteriaceae</taxon>
        <taxon>Mucilaginibacter</taxon>
    </lineage>
</organism>
<comment type="caution">
    <text evidence="2">The sequence shown here is derived from an EMBL/GenBank/DDBJ whole genome shotgun (WGS) entry which is preliminary data.</text>
</comment>
<evidence type="ECO:0000313" key="3">
    <source>
        <dbReference type="Proteomes" id="UP000286701"/>
    </source>
</evidence>
<dbReference type="Pfam" id="PF13568">
    <property type="entry name" value="OMP_b-brl_2"/>
    <property type="match status" value="1"/>
</dbReference>
<dbReference type="Proteomes" id="UP000286701">
    <property type="component" value="Unassembled WGS sequence"/>
</dbReference>
<sequence>MKKPLLTFCLILFTVITFAQTVKFGLKAGLNLSKQTLTGAFTIESENLTGFHAGGIMDIRFANFSIQPGLLFSTKGERLVTQQVDINQQYAGTSTVTVKLNYLELPVNLLYKQHFTGSTLGYLGGGPYIGYGISGTASGNGSSSKLNFGNNNDPNTANYKNPDYGINFIGGVEINNVIIGVNYGLGLRNLSYGQGVTLNNKVLGVSLGYLFN</sequence>
<evidence type="ECO:0000259" key="1">
    <source>
        <dbReference type="Pfam" id="PF13568"/>
    </source>
</evidence>
<dbReference type="OrthoDB" id="1150878at2"/>
<feature type="domain" description="Outer membrane protein beta-barrel" evidence="1">
    <location>
        <begin position="18"/>
        <end position="190"/>
    </location>
</feature>
<reference evidence="2 3" key="1">
    <citation type="submission" date="2019-01" db="EMBL/GenBank/DDBJ databases">
        <title>Mucilaginibacter antarcticum sp. nov., isolated from antarctic soil.</title>
        <authorList>
            <person name="Yan Y.-Q."/>
            <person name="Du Z.-J."/>
        </authorList>
    </citation>
    <scope>NUCLEOTIDE SEQUENCE [LARGE SCALE GENOMIC DNA]</scope>
    <source>
        <strain evidence="2 3">F01003</strain>
    </source>
</reference>
<evidence type="ECO:0000313" key="2">
    <source>
        <dbReference type="EMBL" id="RWY47232.1"/>
    </source>
</evidence>
<accession>A0A3S3W335</accession>
<dbReference type="AlphaFoldDB" id="A0A3S3W335"/>
<dbReference type="InterPro" id="IPR025665">
    <property type="entry name" value="Beta-barrel_OMP_2"/>
</dbReference>
<dbReference type="RefSeq" id="WP_128536214.1">
    <property type="nucleotide sequence ID" value="NZ_SBIW01000028.1"/>
</dbReference>
<proteinExistence type="predicted"/>
<protein>
    <recommendedName>
        <fullName evidence="1">Outer membrane protein beta-barrel domain-containing protein</fullName>
    </recommendedName>
</protein>